<evidence type="ECO:0000256" key="1">
    <source>
        <dbReference type="SAM" id="MobiDB-lite"/>
    </source>
</evidence>
<dbReference type="Pfam" id="PF00188">
    <property type="entry name" value="CAP"/>
    <property type="match status" value="1"/>
</dbReference>
<dbReference type="InterPro" id="IPR014258">
    <property type="entry name" value="CAP_domain_YkwD-like"/>
</dbReference>
<gene>
    <name evidence="4" type="ORF">GLW07_14810</name>
</gene>
<dbReference type="SUPFAM" id="SSF55797">
    <property type="entry name" value="PR-1-like"/>
    <property type="match status" value="1"/>
</dbReference>
<evidence type="ECO:0000313" key="5">
    <source>
        <dbReference type="Proteomes" id="UP000447833"/>
    </source>
</evidence>
<proteinExistence type="predicted"/>
<organism evidence="4 5">
    <name type="scientific">Guptibacillus hwajinpoensis</name>
    <dbReference type="NCBI Taxonomy" id="208199"/>
    <lineage>
        <taxon>Bacteria</taxon>
        <taxon>Bacillati</taxon>
        <taxon>Bacillota</taxon>
        <taxon>Bacilli</taxon>
        <taxon>Bacillales</taxon>
        <taxon>Guptibacillaceae</taxon>
        <taxon>Guptibacillus</taxon>
    </lineage>
</organism>
<keyword evidence="2" id="KW-0732">Signal</keyword>
<feature type="compositionally biased region" description="Basic and acidic residues" evidence="1">
    <location>
        <begin position="136"/>
        <end position="148"/>
    </location>
</feature>
<dbReference type="EMBL" id="WMEY01000004">
    <property type="protein sequence ID" value="MYL64626.1"/>
    <property type="molecule type" value="Genomic_DNA"/>
</dbReference>
<protein>
    <recommendedName>
        <fullName evidence="3">SCP domain-containing protein</fullName>
    </recommendedName>
</protein>
<dbReference type="Gene3D" id="3.40.33.10">
    <property type="entry name" value="CAP"/>
    <property type="match status" value="1"/>
</dbReference>
<feature type="chain" id="PRO_5032495758" description="SCP domain-containing protein" evidence="2">
    <location>
        <begin position="26"/>
        <end position="277"/>
    </location>
</feature>
<dbReference type="Proteomes" id="UP000447833">
    <property type="component" value="Unassembled WGS sequence"/>
</dbReference>
<dbReference type="PANTHER" id="PTHR31157:SF1">
    <property type="entry name" value="SCP DOMAIN-CONTAINING PROTEIN"/>
    <property type="match status" value="1"/>
</dbReference>
<dbReference type="RefSeq" id="WP_160920049.1">
    <property type="nucleotide sequence ID" value="NZ_WMEY01000004.1"/>
</dbReference>
<dbReference type="PANTHER" id="PTHR31157">
    <property type="entry name" value="SCP DOMAIN-CONTAINING PROTEIN"/>
    <property type="match status" value="1"/>
</dbReference>
<dbReference type="InterPro" id="IPR035940">
    <property type="entry name" value="CAP_sf"/>
</dbReference>
<accession>A0A845F1P9</accession>
<dbReference type="NCBIfam" id="TIGR02909">
    <property type="entry name" value="spore_YkwD"/>
    <property type="match status" value="1"/>
</dbReference>
<name>A0A845F1P9_9BACL</name>
<feature type="compositionally biased region" description="Basic and acidic residues" evidence="1">
    <location>
        <begin position="89"/>
        <end position="112"/>
    </location>
</feature>
<evidence type="ECO:0000259" key="3">
    <source>
        <dbReference type="SMART" id="SM00198"/>
    </source>
</evidence>
<feature type="compositionally biased region" description="Low complexity" evidence="1">
    <location>
        <begin position="79"/>
        <end position="88"/>
    </location>
</feature>
<sequence>MKKSIILGVTAAAALLAANPSASSASEGNQFANAEVKAQTFQVNNINELQSILDRFEKQYNISINDSINLDQLLQQATEQAEQAPKAEAPVEEKTEAPEAKAPVEEKTEAPEAKAPAPVEEKAAPAETEAAPSESKQAEQAEPAKETEADTGLSEFEQQVVNLTNDERAKAGLPALEVDTELSKVAQAKSEDMRDNNYFAHNSPTYGSPFDMMNQFGVDYQSAGENIAKGQQTPEEVVNAWMNSEGHRKNIMNGSFTHIGVGYVEEGNIWTQQFIGK</sequence>
<feature type="domain" description="SCP" evidence="3">
    <location>
        <begin position="155"/>
        <end position="276"/>
    </location>
</feature>
<dbReference type="InterPro" id="IPR014044">
    <property type="entry name" value="CAP_dom"/>
</dbReference>
<feature type="signal peptide" evidence="2">
    <location>
        <begin position="1"/>
        <end position="25"/>
    </location>
</feature>
<dbReference type="CDD" id="cd05379">
    <property type="entry name" value="CAP_bacterial"/>
    <property type="match status" value="1"/>
</dbReference>
<reference evidence="4 5" key="1">
    <citation type="submission" date="2019-11" db="EMBL/GenBank/DDBJ databases">
        <title>Genome sequences of 17 halophilic strains isolated from different environments.</title>
        <authorList>
            <person name="Furrow R.E."/>
        </authorList>
    </citation>
    <scope>NUCLEOTIDE SEQUENCE [LARGE SCALE GENOMIC DNA]</scope>
    <source>
        <strain evidence="4 5">22506_14_FS</strain>
    </source>
</reference>
<evidence type="ECO:0000256" key="2">
    <source>
        <dbReference type="SAM" id="SignalP"/>
    </source>
</evidence>
<dbReference type="AlphaFoldDB" id="A0A845F1P9"/>
<evidence type="ECO:0000313" key="4">
    <source>
        <dbReference type="EMBL" id="MYL64626.1"/>
    </source>
</evidence>
<dbReference type="SMART" id="SM00198">
    <property type="entry name" value="SCP"/>
    <property type="match status" value="1"/>
</dbReference>
<feature type="region of interest" description="Disordered" evidence="1">
    <location>
        <begin position="79"/>
        <end position="153"/>
    </location>
</feature>
<comment type="caution">
    <text evidence="4">The sequence shown here is derived from an EMBL/GenBank/DDBJ whole genome shotgun (WGS) entry which is preliminary data.</text>
</comment>